<dbReference type="Pfam" id="PF08515">
    <property type="entry name" value="TGF_beta_GS"/>
    <property type="match status" value="1"/>
</dbReference>
<keyword evidence="4" id="KW-0723">Serine/threonine-protein kinase</keyword>
<dbReference type="Pfam" id="PF07714">
    <property type="entry name" value="PK_Tyr_Ser-Thr"/>
    <property type="match status" value="1"/>
</dbReference>
<evidence type="ECO:0000256" key="13">
    <source>
        <dbReference type="ARBA" id="ARBA00023170"/>
    </source>
</evidence>
<dbReference type="SUPFAM" id="SSF56112">
    <property type="entry name" value="Protein kinase-like (PK-like)"/>
    <property type="match status" value="1"/>
</dbReference>
<dbReference type="InterPro" id="IPR000719">
    <property type="entry name" value="Prot_kinase_dom"/>
</dbReference>
<organism evidence="17 18">
    <name type="scientific">Priapulus caudatus</name>
    <name type="common">Priapulid worm</name>
    <dbReference type="NCBI Taxonomy" id="37621"/>
    <lineage>
        <taxon>Eukaryota</taxon>
        <taxon>Metazoa</taxon>
        <taxon>Ecdysozoa</taxon>
        <taxon>Scalidophora</taxon>
        <taxon>Priapulida</taxon>
        <taxon>Priapulimorpha</taxon>
        <taxon>Priapulimorphida</taxon>
        <taxon>Priapulidae</taxon>
        <taxon>Priapulus</taxon>
    </lineage>
</organism>
<feature type="domain" description="Protein kinase" evidence="15">
    <location>
        <begin position="37"/>
        <end position="115"/>
    </location>
</feature>
<evidence type="ECO:0000256" key="3">
    <source>
        <dbReference type="ARBA" id="ARBA00012401"/>
    </source>
</evidence>
<evidence type="ECO:0000256" key="8">
    <source>
        <dbReference type="ARBA" id="ARBA00022741"/>
    </source>
</evidence>
<feature type="non-terminal residue" evidence="18">
    <location>
        <position position="115"/>
    </location>
</feature>
<comment type="subcellular location">
    <subcellularLocation>
        <location evidence="1">Membrane</location>
        <topology evidence="1">Single-pass type I membrane protein</topology>
    </subcellularLocation>
</comment>
<evidence type="ECO:0000313" key="17">
    <source>
        <dbReference type="Proteomes" id="UP000695022"/>
    </source>
</evidence>
<evidence type="ECO:0000256" key="6">
    <source>
        <dbReference type="ARBA" id="ARBA00022692"/>
    </source>
</evidence>
<dbReference type="InterPro" id="IPR003605">
    <property type="entry name" value="GS_dom"/>
</dbReference>
<evidence type="ECO:0000256" key="12">
    <source>
        <dbReference type="ARBA" id="ARBA00023136"/>
    </source>
</evidence>
<evidence type="ECO:0000256" key="10">
    <source>
        <dbReference type="ARBA" id="ARBA00022840"/>
    </source>
</evidence>
<keyword evidence="10 14" id="KW-0067">ATP-binding</keyword>
<accession>A0ABM1F6H5</accession>
<evidence type="ECO:0000256" key="5">
    <source>
        <dbReference type="ARBA" id="ARBA00022679"/>
    </source>
</evidence>
<protein>
    <recommendedName>
        <fullName evidence="3">receptor protein serine/threonine kinase</fullName>
        <ecNumber evidence="3">2.7.11.30</ecNumber>
    </recommendedName>
</protein>
<evidence type="ECO:0000313" key="18">
    <source>
        <dbReference type="RefSeq" id="XP_014680046.1"/>
    </source>
</evidence>
<dbReference type="PROSITE" id="PS51256">
    <property type="entry name" value="GS"/>
    <property type="match status" value="1"/>
</dbReference>
<keyword evidence="13" id="KW-0675">Receptor</keyword>
<name>A0ABM1F6H5_PRICU</name>
<dbReference type="RefSeq" id="XP_014680046.1">
    <property type="nucleotide sequence ID" value="XM_014824560.1"/>
</dbReference>
<dbReference type="Gene3D" id="3.30.200.20">
    <property type="entry name" value="Phosphorylase Kinase, domain 1"/>
    <property type="match status" value="1"/>
</dbReference>
<dbReference type="PANTHER" id="PTHR23255:SF71">
    <property type="entry name" value="RECEPTOR PROTEIN SERINE_THREONINE KINASE"/>
    <property type="match status" value="1"/>
</dbReference>
<dbReference type="InterPro" id="IPR011009">
    <property type="entry name" value="Kinase-like_dom_sf"/>
</dbReference>
<evidence type="ECO:0000256" key="2">
    <source>
        <dbReference type="ARBA" id="ARBA00009605"/>
    </source>
</evidence>
<dbReference type="InterPro" id="IPR000333">
    <property type="entry name" value="TGFB_receptor"/>
</dbReference>
<evidence type="ECO:0000256" key="7">
    <source>
        <dbReference type="ARBA" id="ARBA00022729"/>
    </source>
</evidence>
<keyword evidence="12" id="KW-0472">Membrane</keyword>
<evidence type="ECO:0000259" key="16">
    <source>
        <dbReference type="PROSITE" id="PS51256"/>
    </source>
</evidence>
<keyword evidence="9" id="KW-0418">Kinase</keyword>
<keyword evidence="17" id="KW-1185">Reference proteome</keyword>
<dbReference type="PROSITE" id="PS00107">
    <property type="entry name" value="PROTEIN_KINASE_ATP"/>
    <property type="match status" value="1"/>
</dbReference>
<keyword evidence="6" id="KW-0812">Transmembrane</keyword>
<keyword evidence="5" id="KW-0808">Transferase</keyword>
<reference evidence="18" key="1">
    <citation type="submission" date="2025-08" db="UniProtKB">
        <authorList>
            <consortium name="RefSeq"/>
        </authorList>
    </citation>
    <scope>IDENTIFICATION</scope>
</reference>
<evidence type="ECO:0000256" key="9">
    <source>
        <dbReference type="ARBA" id="ARBA00022777"/>
    </source>
</evidence>
<evidence type="ECO:0000256" key="11">
    <source>
        <dbReference type="ARBA" id="ARBA00022989"/>
    </source>
</evidence>
<dbReference type="PANTHER" id="PTHR23255">
    <property type="entry name" value="TRANSFORMING GROWTH FACTOR-BETA RECEPTOR TYPE I AND II"/>
    <property type="match status" value="1"/>
</dbReference>
<keyword evidence="7" id="KW-0732">Signal</keyword>
<keyword evidence="8 14" id="KW-0547">Nucleotide-binding</keyword>
<gene>
    <name evidence="18" type="primary">LOC106819995</name>
</gene>
<dbReference type="SMART" id="SM00467">
    <property type="entry name" value="GS"/>
    <property type="match status" value="1"/>
</dbReference>
<evidence type="ECO:0000256" key="4">
    <source>
        <dbReference type="ARBA" id="ARBA00022527"/>
    </source>
</evidence>
<keyword evidence="11" id="KW-1133">Transmembrane helix</keyword>
<feature type="binding site" evidence="14">
    <location>
        <position position="64"/>
    </location>
    <ligand>
        <name>ATP</name>
        <dbReference type="ChEBI" id="CHEBI:30616"/>
    </ligand>
</feature>
<dbReference type="EC" id="2.7.11.30" evidence="3"/>
<evidence type="ECO:0000256" key="14">
    <source>
        <dbReference type="PROSITE-ProRule" id="PRU10141"/>
    </source>
</evidence>
<comment type="similarity">
    <text evidence="2">Belongs to the protein kinase superfamily. TKL Ser/Thr protein kinase family. TGFB receptor subfamily.</text>
</comment>
<evidence type="ECO:0000259" key="15">
    <source>
        <dbReference type="PROSITE" id="PS50011"/>
    </source>
</evidence>
<feature type="domain" description="GS" evidence="16">
    <location>
        <begin position="7"/>
        <end position="36"/>
    </location>
</feature>
<proteinExistence type="inferred from homology"/>
<evidence type="ECO:0000256" key="1">
    <source>
        <dbReference type="ARBA" id="ARBA00004479"/>
    </source>
</evidence>
<dbReference type="InterPro" id="IPR017441">
    <property type="entry name" value="Protein_kinase_ATP_BS"/>
</dbReference>
<dbReference type="PROSITE" id="PS50011">
    <property type="entry name" value="PROTEIN_KINASE_DOM"/>
    <property type="match status" value="1"/>
</dbReference>
<sequence>MLGPADGSIKDMIHDWTTSGSGSGLPLLVQRTIARQVTLVENIGKGRFGEVWKGRWRGENVAVKIFSSRDERSWFREAEIYQTVMLRHENILGFIAADNKGRWRQQWLGRSFKRR</sequence>
<dbReference type="InterPro" id="IPR001245">
    <property type="entry name" value="Ser-Thr/Tyr_kinase_cat_dom"/>
</dbReference>
<dbReference type="Proteomes" id="UP000695022">
    <property type="component" value="Unplaced"/>
</dbReference>
<dbReference type="GeneID" id="106819995"/>